<dbReference type="AlphaFoldDB" id="A0AAD8YY93"/>
<dbReference type="EMBL" id="JAROKS010000023">
    <property type="protein sequence ID" value="KAK1788123.1"/>
    <property type="molecule type" value="Genomic_DNA"/>
</dbReference>
<feature type="non-terminal residue" evidence="2">
    <location>
        <position position="200"/>
    </location>
</feature>
<keyword evidence="3" id="KW-1185">Reference proteome</keyword>
<dbReference type="PROSITE" id="PS51257">
    <property type="entry name" value="PROKAR_LIPOPROTEIN"/>
    <property type="match status" value="1"/>
</dbReference>
<name>A0AAD8YY93_9TELE</name>
<proteinExistence type="predicted"/>
<sequence length="200" mass="22118">MATPRICVREHFPNGFTVTGCANVAGKLMDAATPARSPALFCCLLCEERSVRTSPALCSEPPLLGTSPCPNLAVRNLAMEHTGNKQVPSTSPQKQTVKNRSRSTDEVQQAKKAFHTPQKSLPAKPETEKLEVKPNFTTHQPLVSHHLKDQPHSHIATRQHTRSVLSPQSVCHLTPRRWRPWSPALRQNNGNDGFIQTSVI</sequence>
<dbReference type="Proteomes" id="UP001239994">
    <property type="component" value="Unassembled WGS sequence"/>
</dbReference>
<accession>A0AAD8YY93</accession>
<gene>
    <name evidence="2" type="ORF">P4O66_016595</name>
</gene>
<evidence type="ECO:0000313" key="3">
    <source>
        <dbReference type="Proteomes" id="UP001239994"/>
    </source>
</evidence>
<feature type="compositionally biased region" description="Polar residues" evidence="1">
    <location>
        <begin position="84"/>
        <end position="98"/>
    </location>
</feature>
<evidence type="ECO:0000313" key="2">
    <source>
        <dbReference type="EMBL" id="KAK1788123.1"/>
    </source>
</evidence>
<organism evidence="2 3">
    <name type="scientific">Electrophorus voltai</name>
    <dbReference type="NCBI Taxonomy" id="2609070"/>
    <lineage>
        <taxon>Eukaryota</taxon>
        <taxon>Metazoa</taxon>
        <taxon>Chordata</taxon>
        <taxon>Craniata</taxon>
        <taxon>Vertebrata</taxon>
        <taxon>Euteleostomi</taxon>
        <taxon>Actinopterygii</taxon>
        <taxon>Neopterygii</taxon>
        <taxon>Teleostei</taxon>
        <taxon>Ostariophysi</taxon>
        <taxon>Gymnotiformes</taxon>
        <taxon>Gymnotoidei</taxon>
        <taxon>Gymnotidae</taxon>
        <taxon>Electrophorus</taxon>
    </lineage>
</organism>
<protein>
    <submittedName>
        <fullName evidence="2">Uncharacterized protein</fullName>
    </submittedName>
</protein>
<reference evidence="2" key="1">
    <citation type="submission" date="2023-03" db="EMBL/GenBank/DDBJ databases">
        <title>Electrophorus voltai genome.</title>
        <authorList>
            <person name="Bian C."/>
        </authorList>
    </citation>
    <scope>NUCLEOTIDE SEQUENCE</scope>
    <source>
        <strain evidence="2">CB-2022</strain>
        <tissue evidence="2">Muscle</tissue>
    </source>
</reference>
<feature type="region of interest" description="Disordered" evidence="1">
    <location>
        <begin position="82"/>
        <end position="128"/>
    </location>
</feature>
<evidence type="ECO:0000256" key="1">
    <source>
        <dbReference type="SAM" id="MobiDB-lite"/>
    </source>
</evidence>
<comment type="caution">
    <text evidence="2">The sequence shown here is derived from an EMBL/GenBank/DDBJ whole genome shotgun (WGS) entry which is preliminary data.</text>
</comment>